<accession>A0ACC3D3C3</accession>
<organism evidence="1 2">
    <name type="scientific">Coniosporium uncinatum</name>
    <dbReference type="NCBI Taxonomy" id="93489"/>
    <lineage>
        <taxon>Eukaryota</taxon>
        <taxon>Fungi</taxon>
        <taxon>Dikarya</taxon>
        <taxon>Ascomycota</taxon>
        <taxon>Pezizomycotina</taxon>
        <taxon>Dothideomycetes</taxon>
        <taxon>Dothideomycetes incertae sedis</taxon>
        <taxon>Coniosporium</taxon>
    </lineage>
</organism>
<protein>
    <submittedName>
        <fullName evidence="1">Uncharacterized protein</fullName>
    </submittedName>
</protein>
<name>A0ACC3D3C3_9PEZI</name>
<proteinExistence type="predicted"/>
<dbReference type="EMBL" id="JAWDJW010008113">
    <property type="protein sequence ID" value="KAK3061039.1"/>
    <property type="molecule type" value="Genomic_DNA"/>
</dbReference>
<sequence length="149" mass="15844">MSQFGGPGARAPISKPTPYVDPHIKPSPSHKPERGSFPLDHDGECTALMKSYLTCLKLSRGENTDACRLKSKAYLQCRMQHNLMAPDEMRNLGYGDEEETGGDGGRMATGGGVTSADGMGQGQKGRVGQTTLGAFVSAGREGDGRRREG</sequence>
<dbReference type="Proteomes" id="UP001186974">
    <property type="component" value="Unassembled WGS sequence"/>
</dbReference>
<comment type="caution">
    <text evidence="1">The sequence shown here is derived from an EMBL/GenBank/DDBJ whole genome shotgun (WGS) entry which is preliminary data.</text>
</comment>
<reference evidence="1" key="1">
    <citation type="submission" date="2024-09" db="EMBL/GenBank/DDBJ databases">
        <title>Black Yeasts Isolated from many extreme environments.</title>
        <authorList>
            <person name="Coleine C."/>
            <person name="Stajich J.E."/>
            <person name="Selbmann L."/>
        </authorList>
    </citation>
    <scope>NUCLEOTIDE SEQUENCE</scope>
    <source>
        <strain evidence="1">CCFEE 5737</strain>
    </source>
</reference>
<keyword evidence="2" id="KW-1185">Reference proteome</keyword>
<gene>
    <name evidence="1" type="ORF">LTS18_007157</name>
</gene>
<evidence type="ECO:0000313" key="2">
    <source>
        <dbReference type="Proteomes" id="UP001186974"/>
    </source>
</evidence>
<evidence type="ECO:0000313" key="1">
    <source>
        <dbReference type="EMBL" id="KAK3061039.1"/>
    </source>
</evidence>